<evidence type="ECO:0000313" key="4">
    <source>
        <dbReference type="Proteomes" id="UP001596417"/>
    </source>
</evidence>
<dbReference type="AlphaFoldDB" id="A0ABD5YUF6"/>
<gene>
    <name evidence="3" type="ORF">ACFQL7_25725</name>
</gene>
<dbReference type="Proteomes" id="UP001596417">
    <property type="component" value="Unassembled WGS sequence"/>
</dbReference>
<feature type="domain" description="Fibronectin type-III" evidence="2">
    <location>
        <begin position="487"/>
        <end position="580"/>
    </location>
</feature>
<feature type="compositionally biased region" description="Polar residues" evidence="1">
    <location>
        <begin position="850"/>
        <end position="865"/>
    </location>
</feature>
<evidence type="ECO:0000313" key="3">
    <source>
        <dbReference type="EMBL" id="MFC7192873.1"/>
    </source>
</evidence>
<organism evidence="3 4">
    <name type="scientific">Halocatena marina</name>
    <dbReference type="NCBI Taxonomy" id="2934937"/>
    <lineage>
        <taxon>Archaea</taxon>
        <taxon>Methanobacteriati</taxon>
        <taxon>Methanobacteriota</taxon>
        <taxon>Stenosarchaea group</taxon>
        <taxon>Halobacteria</taxon>
        <taxon>Halobacteriales</taxon>
        <taxon>Natronomonadaceae</taxon>
        <taxon>Halocatena</taxon>
    </lineage>
</organism>
<protein>
    <submittedName>
        <fullName evidence="3">BNR-4 repeat-containing protein</fullName>
    </submittedName>
</protein>
<dbReference type="Gene3D" id="2.60.40.10">
    <property type="entry name" value="Immunoglobulins"/>
    <property type="match status" value="1"/>
</dbReference>
<dbReference type="SUPFAM" id="SSF49265">
    <property type="entry name" value="Fibronectin type III"/>
    <property type="match status" value="1"/>
</dbReference>
<dbReference type="EMBL" id="JBHTAX010000006">
    <property type="protein sequence ID" value="MFC7192873.1"/>
    <property type="molecule type" value="Genomic_DNA"/>
</dbReference>
<dbReference type="InterPro" id="IPR006311">
    <property type="entry name" value="TAT_signal"/>
</dbReference>
<accession>A0ABD5YUF6</accession>
<evidence type="ECO:0000256" key="1">
    <source>
        <dbReference type="SAM" id="MobiDB-lite"/>
    </source>
</evidence>
<keyword evidence="4" id="KW-1185">Reference proteome</keyword>
<dbReference type="PROSITE" id="PS50853">
    <property type="entry name" value="FN3"/>
    <property type="match status" value="1"/>
</dbReference>
<comment type="caution">
    <text evidence="3">The sequence shown here is derived from an EMBL/GenBank/DDBJ whole genome shotgun (WGS) entry which is preliminary data.</text>
</comment>
<dbReference type="Pfam" id="PF15892">
    <property type="entry name" value="BNR_4"/>
    <property type="match status" value="1"/>
</dbReference>
<proteinExistence type="predicted"/>
<dbReference type="InterPro" id="IPR036116">
    <property type="entry name" value="FN3_sf"/>
</dbReference>
<dbReference type="Gene3D" id="2.60.120.560">
    <property type="entry name" value="Exo-inulinase, domain 1"/>
    <property type="match status" value="2"/>
</dbReference>
<dbReference type="InterPro" id="IPR003961">
    <property type="entry name" value="FN3_dom"/>
</dbReference>
<feature type="region of interest" description="Disordered" evidence="1">
    <location>
        <begin position="843"/>
        <end position="865"/>
    </location>
</feature>
<dbReference type="PROSITE" id="PS51318">
    <property type="entry name" value="TAT"/>
    <property type="match status" value="1"/>
</dbReference>
<name>A0ABD5YUF6_9EURY</name>
<reference evidence="3 4" key="1">
    <citation type="journal article" date="2019" name="Int. J. Syst. Evol. Microbiol.">
        <title>The Global Catalogue of Microorganisms (GCM) 10K type strain sequencing project: providing services to taxonomists for standard genome sequencing and annotation.</title>
        <authorList>
            <consortium name="The Broad Institute Genomics Platform"/>
            <consortium name="The Broad Institute Genome Sequencing Center for Infectious Disease"/>
            <person name="Wu L."/>
            <person name="Ma J."/>
        </authorList>
    </citation>
    <scope>NUCLEOTIDE SEQUENCE [LARGE SCALE GENOMIC DNA]</scope>
    <source>
        <strain evidence="3 4">RDMS1</strain>
    </source>
</reference>
<dbReference type="InterPro" id="IPR013783">
    <property type="entry name" value="Ig-like_fold"/>
</dbReference>
<evidence type="ECO:0000259" key="2">
    <source>
        <dbReference type="PROSITE" id="PS50853"/>
    </source>
</evidence>
<sequence>MEDRDMGRDESEIDSIKIDRRDLLKTGLIAGIGTIGLGANMTSSVTAADIGEQFNKQSVASIDTTVFEGHNSSPWGQEKVLSHGGYQYTAYWDDDNSLNLSRRDLSNNSVQTINFSYTLTDNDNHDNISLGISPNDGRLHLVYDVHADPINYQYSDAGFITNPPSNISTSQFSGTTDMFSNLKEDRITYPRFFNDNTDKLYLVYRMDGSGDGDTLLHTHDARSNDWTREGKVIDRSGTFSGWNGGHDTRNAYLHGMTFDDNDRLHTTWVYREVASTIASNHDIHYAYSDDYGTTWKNDNGNVIGDLSANDPIDINDPSKVIDVPTYSFIINAGQMALDADNQPHIFTYRSLFRSPSHDRDTHYIHYWRSTDGSWNSQYIDNTEIFLQKRTVSTFNRDPILFDDNNNAHIYVSVDQKLFGAVATSSSGWSDWRTYVLDAGTIVGRGGRRYDKQRWEQDNVLSIPLIQPNGQGGHYYKLKDYKLEATIAPDTPTLSTGDEGAAGIELDWNHARRAKSYTIYRREAGTSSWNTIESGFSEASFVSDYTDISVTPGTDYEYKVTAVNSAGSADSNTVSATADAGIVIEDTFTIVNEKTGFCFRIKDTGNYYMWRVNAKKSRGPYLRPHVKSGGSFSLLGEIDISNEMGSSPNKIKIEAKNSSITTWINGTQVDQRTDSTFGPGGTIGYRQVFDEHANHHDLTVTDLRGETVYEDSFDRTDNPHFDAGYCNGAALILDGTGLVQLTEQWDDYVFETDFDIVKRNAGICFRIQDTDNLYMWQVNRDSYKENGSILQPHVKQGGSWMILDNFDISSEMGSPRTLSKSRRTGRRSRRGLTVLKLTTAAIRRSHPERSVSGSLPPNERSSMTLP</sequence>
<dbReference type="CDD" id="cd00063">
    <property type="entry name" value="FN3"/>
    <property type="match status" value="1"/>
</dbReference>